<dbReference type="SUPFAM" id="SSF117281">
    <property type="entry name" value="Kelch motif"/>
    <property type="match status" value="2"/>
</dbReference>
<reference evidence="6" key="1">
    <citation type="submission" date="2011-05" db="EMBL/GenBank/DDBJ databases">
        <authorList>
            <person name="Richards S.R."/>
            <person name="Qu J."/>
            <person name="Jiang H."/>
            <person name="Jhangiani S.N."/>
            <person name="Agravi P."/>
            <person name="Goodspeed R."/>
            <person name="Gross S."/>
            <person name="Mandapat C."/>
            <person name="Jackson L."/>
            <person name="Mathew T."/>
            <person name="Pu L."/>
            <person name="Thornton R."/>
            <person name="Saada N."/>
            <person name="Wilczek-Boney K.B."/>
            <person name="Lee S."/>
            <person name="Kovar C."/>
            <person name="Wu Y."/>
            <person name="Scherer S.E."/>
            <person name="Worley K.C."/>
            <person name="Muzny D.M."/>
            <person name="Gibbs R."/>
        </authorList>
    </citation>
    <scope>NUCLEOTIDE SEQUENCE</scope>
    <source>
        <strain evidence="6">Brora</strain>
    </source>
</reference>
<dbReference type="PROSITE" id="PS50097">
    <property type="entry name" value="BTB"/>
    <property type="match status" value="1"/>
</dbReference>
<dbReference type="EnsemblMetazoa" id="SMAR008914-RA">
    <property type="protein sequence ID" value="SMAR008914-PA"/>
    <property type="gene ID" value="SMAR008914"/>
</dbReference>
<sequence length="750" mass="84399">MDGNLSNEMYELPEQRVKVFHTLDSMRRHQLLCDVTLVCEGREFPVHKAILSASSQYFYSMFLGELVESKADRVELHEIDPRALEQIIEFMYTCEVTIVRDNVEPLLAASNLLQLDLVRDRCCQVLASLLSPTTCLQIWHIADLYACESLCARVEAYSQQYFVEVIKTSEFLTLEKEKVIKLICSDNLTVPSEEKVFEAVITWVKHEMEQRESYLAELMSYVRLPLLSVDFLVTQVKEEPLINCNLDCSKLVMEAMTYHMMKEGQPKNSPLAEVKPRTPAGIEQVMIVFGGEDETAIQTMECYSFREKIWCPSQEMPIFLSKAGCAVLDNVVYLIGGFNGSRHLRTVITYDPSREKYAYISSMHYVRSEVGVGVLAGRIYAVGGSDGTSCLRTVEYYDVRNDRWKMVAPMLSGKAAAGVGCVNGLLYAVGGYDRESLVSTMECYNPQMDTWTVVPGVKCPRKYVGAAELNGLLYLAGGRYSDDSASLKVHCFDPQSNKLRQVKDMPCTFPSPIVLTKGGMLYVDGRIKYLCYSPENDMWTELKGKAIYRHHSMAAIVLASLLSPTTCLQIWLIADSYACESLCARVEAYTQQYFVEVMKTDNLTVSSEEKVFEAAITWVKHEMEHRESYLAELIRFSRYSGQRGATNQLQPRLLETPVGGSDGTSCLRTVEYYDVRNDRWKMVAPMLSGKAAAGVGCVNGLLDAVGGYDRESLVSTMGCYNPQMDSWTVVPGVKCRFEGAPLTYNIHESE</sequence>
<dbReference type="SMART" id="SM00225">
    <property type="entry name" value="BTB"/>
    <property type="match status" value="1"/>
</dbReference>
<dbReference type="OMA" id="WVKHEME"/>
<evidence type="ECO:0000256" key="3">
    <source>
        <dbReference type="ARBA" id="ARBA00023203"/>
    </source>
</evidence>
<dbReference type="eggNOG" id="KOG4441">
    <property type="taxonomic scope" value="Eukaryota"/>
</dbReference>
<keyword evidence="2" id="KW-0677">Repeat</keyword>
<dbReference type="Pfam" id="PF01344">
    <property type="entry name" value="Kelch_1"/>
    <property type="match status" value="6"/>
</dbReference>
<dbReference type="Pfam" id="PF00651">
    <property type="entry name" value="BTB"/>
    <property type="match status" value="1"/>
</dbReference>
<evidence type="ECO:0000256" key="1">
    <source>
        <dbReference type="ARBA" id="ARBA00022441"/>
    </source>
</evidence>
<dbReference type="HOGENOM" id="CLU_004253_14_2_1"/>
<keyword evidence="6" id="KW-1185">Reference proteome</keyword>
<dbReference type="InterPro" id="IPR006652">
    <property type="entry name" value="Kelch_1"/>
</dbReference>
<dbReference type="Gene3D" id="1.25.40.420">
    <property type="match status" value="3"/>
</dbReference>
<dbReference type="InterPro" id="IPR011333">
    <property type="entry name" value="SKP1/BTB/POZ_sf"/>
</dbReference>
<evidence type="ECO:0000259" key="4">
    <source>
        <dbReference type="PROSITE" id="PS50097"/>
    </source>
</evidence>
<dbReference type="PANTHER" id="PTHR24412">
    <property type="entry name" value="KELCH PROTEIN"/>
    <property type="match status" value="1"/>
</dbReference>
<dbReference type="FunFam" id="1.25.40.420:FF:000001">
    <property type="entry name" value="Kelch-like family member 12"/>
    <property type="match status" value="1"/>
</dbReference>
<dbReference type="SMART" id="SM00612">
    <property type="entry name" value="Kelch"/>
    <property type="match status" value="7"/>
</dbReference>
<evidence type="ECO:0000256" key="2">
    <source>
        <dbReference type="ARBA" id="ARBA00022737"/>
    </source>
</evidence>
<protein>
    <recommendedName>
        <fullName evidence="4">BTB domain-containing protein</fullName>
    </recommendedName>
</protein>
<dbReference type="Gene3D" id="2.120.10.80">
    <property type="entry name" value="Kelch-type beta propeller"/>
    <property type="match status" value="2"/>
</dbReference>
<dbReference type="EMBL" id="JH431865">
    <property type="status" value="NOT_ANNOTATED_CDS"/>
    <property type="molecule type" value="Genomic_DNA"/>
</dbReference>
<reference evidence="5" key="2">
    <citation type="submission" date="2015-02" db="UniProtKB">
        <authorList>
            <consortium name="EnsemblMetazoa"/>
        </authorList>
    </citation>
    <scope>IDENTIFICATION</scope>
</reference>
<dbReference type="SUPFAM" id="SSF54695">
    <property type="entry name" value="POZ domain"/>
    <property type="match status" value="1"/>
</dbReference>
<organism evidence="5 6">
    <name type="scientific">Strigamia maritima</name>
    <name type="common">European centipede</name>
    <name type="synonym">Geophilus maritimus</name>
    <dbReference type="NCBI Taxonomy" id="126957"/>
    <lineage>
        <taxon>Eukaryota</taxon>
        <taxon>Metazoa</taxon>
        <taxon>Ecdysozoa</taxon>
        <taxon>Arthropoda</taxon>
        <taxon>Myriapoda</taxon>
        <taxon>Chilopoda</taxon>
        <taxon>Pleurostigmophora</taxon>
        <taxon>Geophilomorpha</taxon>
        <taxon>Linotaeniidae</taxon>
        <taxon>Strigamia</taxon>
    </lineage>
</organism>
<dbReference type="InterPro" id="IPR000210">
    <property type="entry name" value="BTB/POZ_dom"/>
</dbReference>
<dbReference type="Gene3D" id="3.30.710.10">
    <property type="entry name" value="Potassium Channel Kv1.1, Chain A"/>
    <property type="match status" value="1"/>
</dbReference>
<dbReference type="SMART" id="SM00875">
    <property type="entry name" value="BACK"/>
    <property type="match status" value="2"/>
</dbReference>
<dbReference type="InterPro" id="IPR015915">
    <property type="entry name" value="Kelch-typ_b-propeller"/>
</dbReference>
<dbReference type="PANTHER" id="PTHR24412:SF466">
    <property type="entry name" value="RING CANAL KELCH PROTEIN"/>
    <property type="match status" value="1"/>
</dbReference>
<keyword evidence="1" id="KW-0880">Kelch repeat</keyword>
<evidence type="ECO:0000313" key="5">
    <source>
        <dbReference type="EnsemblMetazoa" id="SMAR008914-PA"/>
    </source>
</evidence>
<dbReference type="InterPro" id="IPR011705">
    <property type="entry name" value="BACK"/>
</dbReference>
<name>T1J5L0_STRMM</name>
<dbReference type="AlphaFoldDB" id="T1J5L0"/>
<proteinExistence type="predicted"/>
<dbReference type="GO" id="GO:0003779">
    <property type="term" value="F:actin binding"/>
    <property type="evidence" value="ECO:0007669"/>
    <property type="project" value="UniProtKB-KW"/>
</dbReference>
<dbReference type="Proteomes" id="UP000014500">
    <property type="component" value="Unassembled WGS sequence"/>
</dbReference>
<keyword evidence="3" id="KW-0009">Actin-binding</keyword>
<dbReference type="STRING" id="126957.T1J5L0"/>
<feature type="domain" description="BTB" evidence="4">
    <location>
        <begin position="33"/>
        <end position="100"/>
    </location>
</feature>
<dbReference type="Pfam" id="PF07707">
    <property type="entry name" value="BACK"/>
    <property type="match status" value="2"/>
</dbReference>
<accession>T1J5L0</accession>
<evidence type="ECO:0000313" key="6">
    <source>
        <dbReference type="Proteomes" id="UP000014500"/>
    </source>
</evidence>
<dbReference type="PhylomeDB" id="T1J5L0"/>